<dbReference type="Pfam" id="PF01656">
    <property type="entry name" value="CbiA"/>
    <property type="match status" value="1"/>
</dbReference>
<reference evidence="2 3" key="1">
    <citation type="submission" date="2018-06" db="EMBL/GenBank/DDBJ databases">
        <authorList>
            <consortium name="Pathogen Informatics"/>
            <person name="Doyle S."/>
        </authorList>
    </citation>
    <scope>NUCLEOTIDE SEQUENCE [LARGE SCALE GENOMIC DNA]</scope>
    <source>
        <strain evidence="2 3">NCTC12264</strain>
    </source>
</reference>
<organism evidence="2 3">
    <name type="scientific">Campylobacter upsaliensis</name>
    <dbReference type="NCBI Taxonomy" id="28080"/>
    <lineage>
        <taxon>Bacteria</taxon>
        <taxon>Pseudomonadati</taxon>
        <taxon>Campylobacterota</taxon>
        <taxon>Epsilonproteobacteria</taxon>
        <taxon>Campylobacterales</taxon>
        <taxon>Campylobacteraceae</taxon>
        <taxon>Campylobacter</taxon>
    </lineage>
</organism>
<evidence type="ECO:0000313" key="3">
    <source>
        <dbReference type="Proteomes" id="UP000254161"/>
    </source>
</evidence>
<dbReference type="InterPro" id="IPR027417">
    <property type="entry name" value="P-loop_NTPase"/>
</dbReference>
<dbReference type="RefSeq" id="WP_004274708.1">
    <property type="nucleotide sequence ID" value="NZ_JANKIR010000057.1"/>
</dbReference>
<name>A0A381EID5_CAMUP</name>
<sequence>MIVSVINEKGGSGKTSLAINLACKLNDEGDKVLLLDLDPQRSAEVFVSIRKSEKLKEAFVYERKLIDLKSYDSVIIDTGGRDSKEMHYALQNADIVLIPTYPSQYDLAVLNHMIELFKKEAKANAKCFIIINRAFTNTSLKPKIKEFKELILNKTNQNIILMDSILYDREAIRRATSEGIGITQTQSNKAKRDFSLFFDELLTKYNA</sequence>
<dbReference type="Proteomes" id="UP000254161">
    <property type="component" value="Unassembled WGS sequence"/>
</dbReference>
<dbReference type="EMBL" id="UFUZ01000001">
    <property type="protein sequence ID" value="SUX26784.1"/>
    <property type="molecule type" value="Genomic_DNA"/>
</dbReference>
<dbReference type="InterPro" id="IPR050678">
    <property type="entry name" value="DNA_Partitioning_ATPase"/>
</dbReference>
<accession>A0A381EID5</accession>
<dbReference type="SUPFAM" id="SSF52540">
    <property type="entry name" value="P-loop containing nucleoside triphosphate hydrolases"/>
    <property type="match status" value="1"/>
</dbReference>
<feature type="domain" description="CobQ/CobB/MinD/ParA nucleotide binding" evidence="1">
    <location>
        <begin position="4"/>
        <end position="179"/>
    </location>
</feature>
<proteinExistence type="predicted"/>
<dbReference type="AlphaFoldDB" id="A0A381EID5"/>
<evidence type="ECO:0000259" key="1">
    <source>
        <dbReference type="Pfam" id="PF01656"/>
    </source>
</evidence>
<dbReference type="CDD" id="cd02042">
    <property type="entry name" value="ParAB_family"/>
    <property type="match status" value="1"/>
</dbReference>
<gene>
    <name evidence="2" type="primary">soj_2</name>
    <name evidence="2" type="ORF">NCTC12264_01014</name>
</gene>
<dbReference type="InterPro" id="IPR002586">
    <property type="entry name" value="CobQ/CobB/MinD/ParA_Nub-bd_dom"/>
</dbReference>
<dbReference type="Gene3D" id="3.40.50.300">
    <property type="entry name" value="P-loop containing nucleotide triphosphate hydrolases"/>
    <property type="match status" value="1"/>
</dbReference>
<dbReference type="PANTHER" id="PTHR13696">
    <property type="entry name" value="P-LOOP CONTAINING NUCLEOSIDE TRIPHOSPHATE HYDROLASE"/>
    <property type="match status" value="1"/>
</dbReference>
<protein>
    <submittedName>
        <fullName evidence="2">Plasmid partitioning protein</fullName>
    </submittedName>
</protein>
<dbReference type="PIRSF" id="PIRSF009320">
    <property type="entry name" value="Nuc_binding_HP_1000"/>
    <property type="match status" value="1"/>
</dbReference>
<evidence type="ECO:0000313" key="2">
    <source>
        <dbReference type="EMBL" id="SUX26784.1"/>
    </source>
</evidence>
<dbReference type="PANTHER" id="PTHR13696:SF96">
    <property type="entry name" value="COBQ_COBB_MIND_PARA NUCLEOTIDE BINDING DOMAIN-CONTAINING PROTEIN"/>
    <property type="match status" value="1"/>
</dbReference>